<dbReference type="OrthoDB" id="121143at2"/>
<dbReference type="RefSeq" id="WP_067511491.1">
    <property type="nucleotide sequence ID" value="NZ_CP107943.1"/>
</dbReference>
<sequence length="195" mass="21724">MLIEKERWAGIRDGSVTVLFRRWRHRQASAGGTYRTGAGRIVVESMAEVDPQRVRLADVRAAGYRSVAHMVADLRGEEGAPVYMLRIRVAEGPDPREELSHADQLSAEDVAAISGKLERMDRSGADGPWTLATLRIIEQMPATRAPDLAERLGREPDRFKIDVRKLKNLGLTHSLGVGYRLSPRGIAYLRARENA</sequence>
<gene>
    <name evidence="1" type="ORF">DFR74_12145</name>
</gene>
<proteinExistence type="predicted"/>
<dbReference type="STRING" id="1210090.GCA_001613185_04795"/>
<dbReference type="EMBL" id="QNRE01000021">
    <property type="protein sequence ID" value="RBO82955.1"/>
    <property type="molecule type" value="Genomic_DNA"/>
</dbReference>
<dbReference type="Proteomes" id="UP000252586">
    <property type="component" value="Unassembled WGS sequence"/>
</dbReference>
<reference evidence="1 2" key="1">
    <citation type="submission" date="2018-06" db="EMBL/GenBank/DDBJ databases">
        <title>Genomic Encyclopedia of Type Strains, Phase IV (KMG-IV): sequencing the most valuable type-strain genomes for metagenomic binning, comparative biology and taxonomic classification.</title>
        <authorList>
            <person name="Goeker M."/>
        </authorList>
    </citation>
    <scope>NUCLEOTIDE SEQUENCE [LARGE SCALE GENOMIC DNA]</scope>
    <source>
        <strain evidence="1 2">DSM 44599</strain>
    </source>
</reference>
<dbReference type="AlphaFoldDB" id="A0A366CZ64"/>
<protein>
    <recommendedName>
        <fullName evidence="3">ASCH domain-containing protein</fullName>
    </recommendedName>
</protein>
<accession>A0A366CZ64</accession>
<organism evidence="1 2">
    <name type="scientific">Nocardia puris</name>
    <dbReference type="NCBI Taxonomy" id="208602"/>
    <lineage>
        <taxon>Bacteria</taxon>
        <taxon>Bacillati</taxon>
        <taxon>Actinomycetota</taxon>
        <taxon>Actinomycetes</taxon>
        <taxon>Mycobacteriales</taxon>
        <taxon>Nocardiaceae</taxon>
        <taxon>Nocardia</taxon>
    </lineage>
</organism>
<comment type="caution">
    <text evidence="1">The sequence shown here is derived from an EMBL/GenBank/DDBJ whole genome shotgun (WGS) entry which is preliminary data.</text>
</comment>
<name>A0A366CZ64_9NOCA</name>
<evidence type="ECO:0008006" key="3">
    <source>
        <dbReference type="Google" id="ProtNLM"/>
    </source>
</evidence>
<evidence type="ECO:0000313" key="1">
    <source>
        <dbReference type="EMBL" id="RBO82955.1"/>
    </source>
</evidence>
<evidence type="ECO:0000313" key="2">
    <source>
        <dbReference type="Proteomes" id="UP000252586"/>
    </source>
</evidence>
<keyword evidence="2" id="KW-1185">Reference proteome</keyword>